<gene>
    <name evidence="7" type="ORF">LWI29_000436</name>
</gene>
<evidence type="ECO:0000256" key="3">
    <source>
        <dbReference type="ARBA" id="ARBA00022801"/>
    </source>
</evidence>
<dbReference type="SUPFAM" id="SSF54001">
    <property type="entry name" value="Cysteine proteinases"/>
    <property type="match status" value="1"/>
</dbReference>
<evidence type="ECO:0000256" key="5">
    <source>
        <dbReference type="SAM" id="MobiDB-lite"/>
    </source>
</evidence>
<feature type="domain" description="Ubiquitin-like protease family profile" evidence="6">
    <location>
        <begin position="146"/>
        <end position="373"/>
    </location>
</feature>
<keyword evidence="8" id="KW-1185">Reference proteome</keyword>
<dbReference type="GO" id="GO:0016926">
    <property type="term" value="P:protein desumoylation"/>
    <property type="evidence" value="ECO:0007669"/>
    <property type="project" value="TreeGrafter"/>
</dbReference>
<dbReference type="Proteomes" id="UP001168877">
    <property type="component" value="Unassembled WGS sequence"/>
</dbReference>
<comment type="caution">
    <text evidence="7">The sequence shown here is derived from an EMBL/GenBank/DDBJ whole genome shotgun (WGS) entry which is preliminary data.</text>
</comment>
<keyword evidence="2" id="KW-0645">Protease</keyword>
<name>A0AA39RUC8_ACESA</name>
<evidence type="ECO:0000256" key="2">
    <source>
        <dbReference type="ARBA" id="ARBA00022670"/>
    </source>
</evidence>
<organism evidence="7 8">
    <name type="scientific">Acer saccharum</name>
    <name type="common">Sugar maple</name>
    <dbReference type="NCBI Taxonomy" id="4024"/>
    <lineage>
        <taxon>Eukaryota</taxon>
        <taxon>Viridiplantae</taxon>
        <taxon>Streptophyta</taxon>
        <taxon>Embryophyta</taxon>
        <taxon>Tracheophyta</taxon>
        <taxon>Spermatophyta</taxon>
        <taxon>Magnoliopsida</taxon>
        <taxon>eudicotyledons</taxon>
        <taxon>Gunneridae</taxon>
        <taxon>Pentapetalae</taxon>
        <taxon>rosids</taxon>
        <taxon>malvids</taxon>
        <taxon>Sapindales</taxon>
        <taxon>Sapindaceae</taxon>
        <taxon>Hippocastanoideae</taxon>
        <taxon>Acereae</taxon>
        <taxon>Acer</taxon>
    </lineage>
</organism>
<feature type="compositionally biased region" description="Basic and acidic residues" evidence="5">
    <location>
        <begin position="1"/>
        <end position="10"/>
    </location>
</feature>
<evidence type="ECO:0000313" key="8">
    <source>
        <dbReference type="Proteomes" id="UP001168877"/>
    </source>
</evidence>
<dbReference type="PANTHER" id="PTHR12606:SF136">
    <property type="entry name" value="ULP1 PROTEASE FAMILY PROTEIN"/>
    <property type="match status" value="1"/>
</dbReference>
<dbReference type="GO" id="GO:0006508">
    <property type="term" value="P:proteolysis"/>
    <property type="evidence" value="ECO:0007669"/>
    <property type="project" value="UniProtKB-KW"/>
</dbReference>
<comment type="similarity">
    <text evidence="1">Belongs to the peptidase C48 family.</text>
</comment>
<dbReference type="GO" id="GO:0016929">
    <property type="term" value="F:deSUMOylase activity"/>
    <property type="evidence" value="ECO:0007669"/>
    <property type="project" value="TreeGrafter"/>
</dbReference>
<dbReference type="PANTHER" id="PTHR12606">
    <property type="entry name" value="SENTRIN/SUMO-SPECIFIC PROTEASE"/>
    <property type="match status" value="1"/>
</dbReference>
<evidence type="ECO:0000313" key="7">
    <source>
        <dbReference type="EMBL" id="KAK0580296.1"/>
    </source>
</evidence>
<dbReference type="PROSITE" id="PS50600">
    <property type="entry name" value="ULP_PROTEASE"/>
    <property type="match status" value="1"/>
</dbReference>
<dbReference type="InterPro" id="IPR038765">
    <property type="entry name" value="Papain-like_cys_pep_sf"/>
</dbReference>
<accession>A0AA39RUC8</accession>
<evidence type="ECO:0000259" key="6">
    <source>
        <dbReference type="PROSITE" id="PS50600"/>
    </source>
</evidence>
<reference evidence="7" key="1">
    <citation type="journal article" date="2022" name="Plant J.">
        <title>Strategies of tolerance reflected in two North American maple genomes.</title>
        <authorList>
            <person name="McEvoy S.L."/>
            <person name="Sezen U.U."/>
            <person name="Trouern-Trend A."/>
            <person name="McMahon S.M."/>
            <person name="Schaberg P.G."/>
            <person name="Yang J."/>
            <person name="Wegrzyn J.L."/>
            <person name="Swenson N.G."/>
        </authorList>
    </citation>
    <scope>NUCLEOTIDE SEQUENCE</scope>
    <source>
        <strain evidence="7">NS2018</strain>
    </source>
</reference>
<dbReference type="InterPro" id="IPR003653">
    <property type="entry name" value="Peptidase_C48_C"/>
</dbReference>
<reference evidence="7" key="2">
    <citation type="submission" date="2023-06" db="EMBL/GenBank/DDBJ databases">
        <authorList>
            <person name="Swenson N.G."/>
            <person name="Wegrzyn J.L."/>
            <person name="Mcevoy S.L."/>
        </authorList>
    </citation>
    <scope>NUCLEOTIDE SEQUENCE</scope>
    <source>
        <strain evidence="7">NS2018</strain>
        <tissue evidence="7">Leaf</tissue>
    </source>
</reference>
<protein>
    <recommendedName>
        <fullName evidence="6">Ubiquitin-like protease family profile domain-containing protein</fullName>
    </recommendedName>
</protein>
<sequence>MQELSTDRTSQRTHPVNPSDRRPPVDPSTADPSGRSSRRDLVLRIPPHRSQGDQRGPSSSSDRTDPHGPEQTPPPLRRGDRIRHLCWIERSPYTDPCLPKRARVMPPSAHEWNLHGLVDPEQLAGYEDYKRSMTGELRDVDLHDQVGVPVTWFHRLQTNFMELEDTHIDAYLNIVRRHQRLHPSTVRGSTYWIHNSLIGTGEERKPPSGWTVFNHQWSCYELMVVRGELPLGNRPWHDVDIVSVYSSFTSMCIITKFDNTLDKHLQVLIPCNLGRMHWVMASIDLQYGHVLVFDSFRRSVPFRHRNAQFASLRYLLPSQLYAVHFHRNKQPGEKTYKKKDGPFRMLFVSADRVPQQEEGGNCGAHTLRMIEYLTANRDTFDWTEADIPIIGQKMAIEVYCNSRTM</sequence>
<proteinExistence type="inferred from homology"/>
<evidence type="ECO:0000256" key="4">
    <source>
        <dbReference type="ARBA" id="ARBA00022807"/>
    </source>
</evidence>
<dbReference type="EMBL" id="JAUESC010000384">
    <property type="protein sequence ID" value="KAK0580296.1"/>
    <property type="molecule type" value="Genomic_DNA"/>
</dbReference>
<feature type="region of interest" description="Disordered" evidence="5">
    <location>
        <begin position="1"/>
        <end position="80"/>
    </location>
</feature>
<evidence type="ECO:0000256" key="1">
    <source>
        <dbReference type="ARBA" id="ARBA00005234"/>
    </source>
</evidence>
<dbReference type="Gene3D" id="3.40.395.10">
    <property type="entry name" value="Adenoviral Proteinase, Chain A"/>
    <property type="match status" value="1"/>
</dbReference>
<keyword evidence="3" id="KW-0378">Hydrolase</keyword>
<dbReference type="Pfam" id="PF02902">
    <property type="entry name" value="Peptidase_C48"/>
    <property type="match status" value="1"/>
</dbReference>
<keyword evidence="4" id="KW-0788">Thiol protease</keyword>
<dbReference type="GO" id="GO:0005634">
    <property type="term" value="C:nucleus"/>
    <property type="evidence" value="ECO:0007669"/>
    <property type="project" value="TreeGrafter"/>
</dbReference>
<dbReference type="AlphaFoldDB" id="A0AA39RUC8"/>